<dbReference type="Proteomes" id="UP001516620">
    <property type="component" value="Unassembled WGS sequence"/>
</dbReference>
<accession>A0ABS2H7N1</accession>
<dbReference type="EMBL" id="JADCNN020000018">
    <property type="protein sequence ID" value="MBM6997432.1"/>
    <property type="molecule type" value="Genomic_DNA"/>
</dbReference>
<protein>
    <submittedName>
        <fullName evidence="9">Sugar ABC transporter permease</fullName>
    </submittedName>
</protein>
<reference evidence="9 10" key="1">
    <citation type="submission" date="2021-01" db="EMBL/GenBank/DDBJ databases">
        <title>Paenibacillus sp.nov. isolated from the rhizosphere soil of tomato plant.</title>
        <authorList>
            <person name="Thin K.K."/>
            <person name="Zhang X."/>
            <person name="He S."/>
        </authorList>
    </citation>
    <scope>NUCLEOTIDE SEQUENCE [LARGE SCALE GENOMIC DNA]</scope>
    <source>
        <strain evidence="9 10">DXFW5</strain>
    </source>
</reference>
<evidence type="ECO:0000256" key="3">
    <source>
        <dbReference type="ARBA" id="ARBA00022475"/>
    </source>
</evidence>
<dbReference type="RefSeq" id="WP_193418437.1">
    <property type="nucleotide sequence ID" value="NZ_JADCNN020000018.1"/>
</dbReference>
<feature type="transmembrane region" description="Helical" evidence="7">
    <location>
        <begin position="210"/>
        <end position="230"/>
    </location>
</feature>
<feature type="transmembrane region" description="Helical" evidence="7">
    <location>
        <begin position="266"/>
        <end position="287"/>
    </location>
</feature>
<dbReference type="InterPro" id="IPR000515">
    <property type="entry name" value="MetI-like"/>
</dbReference>
<keyword evidence="3" id="KW-1003">Cell membrane</keyword>
<dbReference type="CDD" id="cd06261">
    <property type="entry name" value="TM_PBP2"/>
    <property type="match status" value="1"/>
</dbReference>
<proteinExistence type="inferred from homology"/>
<name>A0ABS2H7N1_9BACL</name>
<evidence type="ECO:0000256" key="5">
    <source>
        <dbReference type="ARBA" id="ARBA00022989"/>
    </source>
</evidence>
<keyword evidence="4 7" id="KW-0812">Transmembrane</keyword>
<organism evidence="9 10">
    <name type="scientific">Paenibacillus rhizolycopersici</name>
    <dbReference type="NCBI Taxonomy" id="2780073"/>
    <lineage>
        <taxon>Bacteria</taxon>
        <taxon>Bacillati</taxon>
        <taxon>Bacillota</taxon>
        <taxon>Bacilli</taxon>
        <taxon>Bacillales</taxon>
        <taxon>Paenibacillaceae</taxon>
        <taxon>Paenibacillus</taxon>
    </lineage>
</organism>
<keyword evidence="10" id="KW-1185">Reference proteome</keyword>
<keyword evidence="5 7" id="KW-1133">Transmembrane helix</keyword>
<evidence type="ECO:0000256" key="6">
    <source>
        <dbReference type="ARBA" id="ARBA00023136"/>
    </source>
</evidence>
<dbReference type="PANTHER" id="PTHR30193">
    <property type="entry name" value="ABC TRANSPORTER PERMEASE PROTEIN"/>
    <property type="match status" value="1"/>
</dbReference>
<feature type="transmembrane region" description="Helical" evidence="7">
    <location>
        <begin position="70"/>
        <end position="92"/>
    </location>
</feature>
<comment type="subcellular location">
    <subcellularLocation>
        <location evidence="1 7">Cell membrane</location>
        <topology evidence="1 7">Multi-pass membrane protein</topology>
    </subcellularLocation>
</comment>
<keyword evidence="2 7" id="KW-0813">Transport</keyword>
<evidence type="ECO:0000313" key="9">
    <source>
        <dbReference type="EMBL" id="MBM6997432.1"/>
    </source>
</evidence>
<evidence type="ECO:0000313" key="10">
    <source>
        <dbReference type="Proteomes" id="UP001516620"/>
    </source>
</evidence>
<dbReference type="SUPFAM" id="SSF161098">
    <property type="entry name" value="MetI-like"/>
    <property type="match status" value="1"/>
</dbReference>
<comment type="caution">
    <text evidence="9">The sequence shown here is derived from an EMBL/GenBank/DDBJ whole genome shotgun (WGS) entry which is preliminary data.</text>
</comment>
<comment type="similarity">
    <text evidence="7">Belongs to the binding-protein-dependent transport system permease family.</text>
</comment>
<dbReference type="Pfam" id="PF00528">
    <property type="entry name" value="BPD_transp_1"/>
    <property type="match status" value="1"/>
</dbReference>
<evidence type="ECO:0000256" key="4">
    <source>
        <dbReference type="ARBA" id="ARBA00022692"/>
    </source>
</evidence>
<keyword evidence="6 7" id="KW-0472">Membrane</keyword>
<feature type="domain" description="ABC transmembrane type-1" evidence="8">
    <location>
        <begin position="66"/>
        <end position="283"/>
    </location>
</feature>
<sequence>MHRAKHRYENKVAYAMLLPILALLTVFVIIPFAYAIQVSFYDWSFYQDSVYVGFRNFANVLTDPLFTKSILIGLRFSLMVVPAQLVLAFLFAHVIKGMGRRWSGFVKTSIYIPTIISGIIASIVFAFIYDYDAGLANYLLGLFGLEKLAWIADIRTALASLAVPVVWLGFGITTLIMLAGLLDIPDSYYEAAELEGAGGLTKMLRITLPLLKNVILYLLITGFTGAVQQFELPLVMTGGGPLNETQTPNLYIFNHFRNDVLVGHSIASALLLFLVLGSISAIIFKVLNSDKAVDG</sequence>
<evidence type="ECO:0000256" key="7">
    <source>
        <dbReference type="RuleBase" id="RU363032"/>
    </source>
</evidence>
<dbReference type="InterPro" id="IPR051393">
    <property type="entry name" value="ABC_transporter_permease"/>
</dbReference>
<evidence type="ECO:0000259" key="8">
    <source>
        <dbReference type="PROSITE" id="PS50928"/>
    </source>
</evidence>
<feature type="transmembrane region" description="Helical" evidence="7">
    <location>
        <begin position="157"/>
        <end position="182"/>
    </location>
</feature>
<dbReference type="InterPro" id="IPR035906">
    <property type="entry name" value="MetI-like_sf"/>
</dbReference>
<feature type="transmembrane region" description="Helical" evidence="7">
    <location>
        <begin position="12"/>
        <end position="36"/>
    </location>
</feature>
<dbReference type="Gene3D" id="1.10.3720.10">
    <property type="entry name" value="MetI-like"/>
    <property type="match status" value="1"/>
</dbReference>
<evidence type="ECO:0000256" key="2">
    <source>
        <dbReference type="ARBA" id="ARBA00022448"/>
    </source>
</evidence>
<dbReference type="PANTHER" id="PTHR30193:SF37">
    <property type="entry name" value="INNER MEMBRANE ABC TRANSPORTER PERMEASE PROTEIN YCJO"/>
    <property type="match status" value="1"/>
</dbReference>
<dbReference type="PROSITE" id="PS50928">
    <property type="entry name" value="ABC_TM1"/>
    <property type="match status" value="1"/>
</dbReference>
<gene>
    <name evidence="9" type="ORF">IM700_017375</name>
</gene>
<feature type="transmembrane region" description="Helical" evidence="7">
    <location>
        <begin position="104"/>
        <end position="129"/>
    </location>
</feature>
<evidence type="ECO:0000256" key="1">
    <source>
        <dbReference type="ARBA" id="ARBA00004651"/>
    </source>
</evidence>